<reference evidence="17" key="1">
    <citation type="submission" date="2016-10" db="EMBL/GenBank/DDBJ databases">
        <authorList>
            <person name="Varghese N."/>
            <person name="Submissions S."/>
        </authorList>
    </citation>
    <scope>NUCLEOTIDE SEQUENCE [LARGE SCALE GENOMIC DNA]</scope>
    <source>
        <strain evidence="17">GAS232</strain>
    </source>
</reference>
<dbReference type="AlphaFoldDB" id="A0A1G7JVQ0"/>
<dbReference type="FunFam" id="3.40.50.720:FF:000065">
    <property type="entry name" value="UDP-glucuronic acid decarboxylase 1"/>
    <property type="match status" value="1"/>
</dbReference>
<evidence type="ECO:0000256" key="6">
    <source>
        <dbReference type="ARBA" id="ARBA00022692"/>
    </source>
</evidence>
<keyword evidence="9" id="KW-1133">Transmembrane helix</keyword>
<comment type="subcellular location">
    <subcellularLocation>
        <location evidence="2">Golgi apparatus</location>
        <location evidence="2">Golgi stack membrane</location>
        <topology evidence="2">Single-pass type II membrane protein</topology>
    </subcellularLocation>
</comment>
<evidence type="ECO:0000256" key="5">
    <source>
        <dbReference type="ARBA" id="ARBA00012290"/>
    </source>
</evidence>
<dbReference type="PANTHER" id="PTHR43078">
    <property type="entry name" value="UDP-GLUCURONIC ACID DECARBOXYLASE-RELATED"/>
    <property type="match status" value="1"/>
</dbReference>
<keyword evidence="11" id="KW-0333">Golgi apparatus</keyword>
<evidence type="ECO:0000256" key="7">
    <source>
        <dbReference type="ARBA" id="ARBA00022793"/>
    </source>
</evidence>
<dbReference type="InterPro" id="IPR044516">
    <property type="entry name" value="UXS-like"/>
</dbReference>
<dbReference type="RefSeq" id="WP_083344973.1">
    <property type="nucleotide sequence ID" value="NZ_LT629690.1"/>
</dbReference>
<evidence type="ECO:0000313" key="16">
    <source>
        <dbReference type="EMBL" id="SDF28884.1"/>
    </source>
</evidence>
<dbReference type="GO" id="GO:0005737">
    <property type="term" value="C:cytoplasm"/>
    <property type="evidence" value="ECO:0007669"/>
    <property type="project" value="TreeGrafter"/>
</dbReference>
<dbReference type="InterPro" id="IPR036291">
    <property type="entry name" value="NAD(P)-bd_dom_sf"/>
</dbReference>
<dbReference type="InterPro" id="IPR016040">
    <property type="entry name" value="NAD(P)-bd_dom"/>
</dbReference>
<comment type="similarity">
    <text evidence="4">Belongs to the NAD(P)-dependent epimerase/dehydratase family. UDP-glucuronic acid decarboxylase subfamily.</text>
</comment>
<evidence type="ECO:0000256" key="10">
    <source>
        <dbReference type="ARBA" id="ARBA00023027"/>
    </source>
</evidence>
<evidence type="ECO:0000256" key="14">
    <source>
        <dbReference type="ARBA" id="ARBA00023239"/>
    </source>
</evidence>
<protein>
    <recommendedName>
        <fullName evidence="5">UDP-glucuronate decarboxylase</fullName>
        <ecNumber evidence="5">4.1.1.35</ecNumber>
    </recommendedName>
</protein>
<evidence type="ECO:0000256" key="11">
    <source>
        <dbReference type="ARBA" id="ARBA00023034"/>
    </source>
</evidence>
<evidence type="ECO:0000256" key="8">
    <source>
        <dbReference type="ARBA" id="ARBA00022968"/>
    </source>
</evidence>
<dbReference type="Gene3D" id="3.40.50.720">
    <property type="entry name" value="NAD(P)-binding Rossmann-like Domain"/>
    <property type="match status" value="1"/>
</dbReference>
<evidence type="ECO:0000259" key="15">
    <source>
        <dbReference type="Pfam" id="PF16363"/>
    </source>
</evidence>
<dbReference type="SUPFAM" id="SSF51735">
    <property type="entry name" value="NAD(P)-binding Rossmann-fold domains"/>
    <property type="match status" value="1"/>
</dbReference>
<dbReference type="GO" id="GO:0042732">
    <property type="term" value="P:D-xylose metabolic process"/>
    <property type="evidence" value="ECO:0007669"/>
    <property type="project" value="InterPro"/>
</dbReference>
<keyword evidence="14" id="KW-0456">Lyase</keyword>
<dbReference type="GO" id="GO:0048040">
    <property type="term" value="F:UDP-glucuronate decarboxylase activity"/>
    <property type="evidence" value="ECO:0007669"/>
    <property type="project" value="UniProtKB-EC"/>
</dbReference>
<evidence type="ECO:0000256" key="12">
    <source>
        <dbReference type="ARBA" id="ARBA00023136"/>
    </source>
</evidence>
<keyword evidence="10" id="KW-0520">NAD</keyword>
<keyword evidence="17" id="KW-1185">Reference proteome</keyword>
<dbReference type="GO" id="GO:0033320">
    <property type="term" value="P:UDP-D-xylose biosynthetic process"/>
    <property type="evidence" value="ECO:0007669"/>
    <property type="project" value="UniProtKB-UniPathway"/>
</dbReference>
<keyword evidence="13" id="KW-0325">Glycoprotein</keyword>
<keyword evidence="12" id="KW-0472">Membrane</keyword>
<keyword evidence="6" id="KW-0812">Transmembrane</keyword>
<comment type="pathway">
    <text evidence="3">Nucleotide-sugar biosynthesis; UDP-alpha-D-xylose biosynthesis; UDP-alpha-D-xylose from UDP-alpha-D-glucuronate: step 1/1.</text>
</comment>
<comment type="cofactor">
    <cofactor evidence="1">
        <name>NAD(+)</name>
        <dbReference type="ChEBI" id="CHEBI:57540"/>
    </cofactor>
</comment>
<organism evidence="16 17">
    <name type="scientific">Terriglobus roseus</name>
    <dbReference type="NCBI Taxonomy" id="392734"/>
    <lineage>
        <taxon>Bacteria</taxon>
        <taxon>Pseudomonadati</taxon>
        <taxon>Acidobacteriota</taxon>
        <taxon>Terriglobia</taxon>
        <taxon>Terriglobales</taxon>
        <taxon>Acidobacteriaceae</taxon>
        <taxon>Terriglobus</taxon>
    </lineage>
</organism>
<dbReference type="OrthoDB" id="9811743at2"/>
<gene>
    <name evidence="16" type="ORF">SAMN05444167_1961</name>
</gene>
<dbReference type="UniPathway" id="UPA00796">
    <property type="reaction ID" value="UER00771"/>
</dbReference>
<evidence type="ECO:0000256" key="1">
    <source>
        <dbReference type="ARBA" id="ARBA00001911"/>
    </source>
</evidence>
<dbReference type="Proteomes" id="UP000182427">
    <property type="component" value="Chromosome I"/>
</dbReference>
<keyword evidence="8" id="KW-0735">Signal-anchor</keyword>
<sequence length="316" mass="34845">MAQWKRVLITGAAGFLGSHLTDAVLAEGAEVVGVDNLCTGSLENLAHLKSNSKFSFEQHDICKPFDFGEVDFVFNFASPASPVDYMKLGPETLRVGSDGTVNALEVAKKYGAGFLHASTSECYGDPEQHPQKETYWGNVNPIGPRSVYDEAKRFSEATIMAYHNYYKVRTSMVRIFNTYGPRLQPNDGRVISNLMMQALQGQDLTIYGDGSQTRSFCFQSDLVRGIVALAKSGEPLPTNIGNPEEWTILDCAKTVLEVTGSSSKIVYRPMPQDDPKQRKPDITKAKALLGWEPKVNLREGLELSMDYFKGRVAANA</sequence>
<dbReference type="CDD" id="cd05230">
    <property type="entry name" value="UGD_SDR_e"/>
    <property type="match status" value="1"/>
</dbReference>
<dbReference type="GO" id="GO:0070403">
    <property type="term" value="F:NAD+ binding"/>
    <property type="evidence" value="ECO:0007669"/>
    <property type="project" value="InterPro"/>
</dbReference>
<evidence type="ECO:0000256" key="3">
    <source>
        <dbReference type="ARBA" id="ARBA00005100"/>
    </source>
</evidence>
<evidence type="ECO:0000256" key="13">
    <source>
        <dbReference type="ARBA" id="ARBA00023180"/>
    </source>
</evidence>
<evidence type="ECO:0000256" key="4">
    <source>
        <dbReference type="ARBA" id="ARBA00007505"/>
    </source>
</evidence>
<dbReference type="EMBL" id="LT629690">
    <property type="protein sequence ID" value="SDF28884.1"/>
    <property type="molecule type" value="Genomic_DNA"/>
</dbReference>
<evidence type="ECO:0000313" key="17">
    <source>
        <dbReference type="Proteomes" id="UP000182427"/>
    </source>
</evidence>
<feature type="domain" description="NAD(P)-binding" evidence="15">
    <location>
        <begin position="8"/>
        <end position="302"/>
    </location>
</feature>
<dbReference type="Pfam" id="PF16363">
    <property type="entry name" value="GDP_Man_Dehyd"/>
    <property type="match status" value="1"/>
</dbReference>
<name>A0A1G7JVQ0_9BACT</name>
<evidence type="ECO:0000256" key="9">
    <source>
        <dbReference type="ARBA" id="ARBA00022989"/>
    </source>
</evidence>
<dbReference type="PANTHER" id="PTHR43078:SF6">
    <property type="entry name" value="UDP-GLUCURONIC ACID DECARBOXYLASE 1"/>
    <property type="match status" value="1"/>
</dbReference>
<keyword evidence="7" id="KW-0210">Decarboxylase</keyword>
<proteinExistence type="inferred from homology"/>
<dbReference type="EC" id="4.1.1.35" evidence="5"/>
<evidence type="ECO:0000256" key="2">
    <source>
        <dbReference type="ARBA" id="ARBA00004447"/>
    </source>
</evidence>
<accession>A0A1G7JVQ0</accession>